<evidence type="ECO:0000256" key="4">
    <source>
        <dbReference type="PROSITE-ProRule" id="PRU00520"/>
    </source>
</evidence>
<reference evidence="8 9" key="1">
    <citation type="submission" date="2016-06" db="EMBL/GenBank/DDBJ databases">
        <title>Three novel species with peptidoglycan cell walls form the new genus Lacunisphaera gen. nov. in the family Opitutaceae of the verrucomicrobial subdivision 4.</title>
        <authorList>
            <person name="Rast P."/>
            <person name="Gloeckner I."/>
            <person name="Jogler M."/>
            <person name="Boedeker C."/>
            <person name="Jeske O."/>
            <person name="Wiegand S."/>
            <person name="Reinhardt R."/>
            <person name="Schumann P."/>
            <person name="Rohde M."/>
            <person name="Spring S."/>
            <person name="Gloeckner F.O."/>
            <person name="Jogler C."/>
        </authorList>
    </citation>
    <scope>NUCLEOTIDE SEQUENCE [LARGE SCALE GENOMIC DNA]</scope>
    <source>
        <strain evidence="8 9">IG16b</strain>
    </source>
</reference>
<accession>A0A1D8AXB4</accession>
<dbReference type="PANTHER" id="PTHR47268">
    <property type="entry name" value="ACYLPHOSPHATASE"/>
    <property type="match status" value="1"/>
</dbReference>
<protein>
    <recommendedName>
        <fullName evidence="2 4">acylphosphatase</fullName>
        <ecNumber evidence="2 4">3.6.1.7</ecNumber>
    </recommendedName>
</protein>
<evidence type="ECO:0000256" key="1">
    <source>
        <dbReference type="ARBA" id="ARBA00005614"/>
    </source>
</evidence>
<dbReference type="SUPFAM" id="SSF54975">
    <property type="entry name" value="Acylphosphatase/BLUF domain-like"/>
    <property type="match status" value="1"/>
</dbReference>
<comment type="catalytic activity">
    <reaction evidence="3 4">
        <text>an acyl phosphate + H2O = a carboxylate + phosphate + H(+)</text>
        <dbReference type="Rhea" id="RHEA:14965"/>
        <dbReference type="ChEBI" id="CHEBI:15377"/>
        <dbReference type="ChEBI" id="CHEBI:15378"/>
        <dbReference type="ChEBI" id="CHEBI:29067"/>
        <dbReference type="ChEBI" id="CHEBI:43474"/>
        <dbReference type="ChEBI" id="CHEBI:59918"/>
        <dbReference type="EC" id="3.6.1.7"/>
    </reaction>
</comment>
<evidence type="ECO:0000259" key="7">
    <source>
        <dbReference type="PROSITE" id="PS51160"/>
    </source>
</evidence>
<proteinExistence type="inferred from homology"/>
<comment type="similarity">
    <text evidence="1 5">Belongs to the acylphosphatase family.</text>
</comment>
<dbReference type="InterPro" id="IPR036046">
    <property type="entry name" value="Acylphosphatase-like_dom_sf"/>
</dbReference>
<keyword evidence="4 8" id="KW-0378">Hydrolase</keyword>
<dbReference type="STRING" id="1838286.Verru16b_02588"/>
<feature type="region of interest" description="Disordered" evidence="6">
    <location>
        <begin position="71"/>
        <end position="91"/>
    </location>
</feature>
<evidence type="ECO:0000256" key="3">
    <source>
        <dbReference type="ARBA" id="ARBA00047645"/>
    </source>
</evidence>
<dbReference type="EC" id="3.6.1.7" evidence="2 4"/>
<dbReference type="Gene3D" id="3.30.70.100">
    <property type="match status" value="1"/>
</dbReference>
<feature type="active site" evidence="4">
    <location>
        <position position="21"/>
    </location>
</feature>
<sequence length="91" mass="10152">MSGVYHATVYFSGRVQGVGFRYQTLQVAKEFDVSGWVGNLADGRVQLEAEGRAQEVKDFIAAVQERMEGHVRKVEQTSGTRPPEFVGFAMR</sequence>
<evidence type="ECO:0000313" key="9">
    <source>
        <dbReference type="Proteomes" id="UP000095228"/>
    </source>
</evidence>
<evidence type="ECO:0000256" key="2">
    <source>
        <dbReference type="ARBA" id="ARBA00012150"/>
    </source>
</evidence>
<dbReference type="PROSITE" id="PS51160">
    <property type="entry name" value="ACYLPHOSPHATASE_3"/>
    <property type="match status" value="1"/>
</dbReference>
<dbReference type="GO" id="GO:0003998">
    <property type="term" value="F:acylphosphatase activity"/>
    <property type="evidence" value="ECO:0007669"/>
    <property type="project" value="UniProtKB-EC"/>
</dbReference>
<dbReference type="Pfam" id="PF00708">
    <property type="entry name" value="Acylphosphatase"/>
    <property type="match status" value="1"/>
</dbReference>
<organism evidence="8 9">
    <name type="scientific">Lacunisphaera limnophila</name>
    <dbReference type="NCBI Taxonomy" id="1838286"/>
    <lineage>
        <taxon>Bacteria</taxon>
        <taxon>Pseudomonadati</taxon>
        <taxon>Verrucomicrobiota</taxon>
        <taxon>Opitutia</taxon>
        <taxon>Opitutales</taxon>
        <taxon>Opitutaceae</taxon>
        <taxon>Lacunisphaera</taxon>
    </lineage>
</organism>
<dbReference type="OrthoDB" id="9808093at2"/>
<evidence type="ECO:0000313" key="8">
    <source>
        <dbReference type="EMBL" id="AOS45507.1"/>
    </source>
</evidence>
<dbReference type="KEGG" id="obg:Verru16b_02588"/>
<gene>
    <name evidence="8" type="primary">acyP</name>
    <name evidence="8" type="ORF">Verru16b_02588</name>
</gene>
<name>A0A1D8AXB4_9BACT</name>
<dbReference type="InterPro" id="IPR020456">
    <property type="entry name" value="Acylphosphatase"/>
</dbReference>
<dbReference type="AlphaFoldDB" id="A0A1D8AXB4"/>
<dbReference type="InterPro" id="IPR001792">
    <property type="entry name" value="Acylphosphatase-like_dom"/>
</dbReference>
<feature type="domain" description="Acylphosphatase-like" evidence="7">
    <location>
        <begin position="6"/>
        <end position="91"/>
    </location>
</feature>
<dbReference type="RefSeq" id="WP_069962647.1">
    <property type="nucleotide sequence ID" value="NZ_CP016094.1"/>
</dbReference>
<dbReference type="EMBL" id="CP016094">
    <property type="protein sequence ID" value="AOS45507.1"/>
    <property type="molecule type" value="Genomic_DNA"/>
</dbReference>
<keyword evidence="9" id="KW-1185">Reference proteome</keyword>
<evidence type="ECO:0000256" key="5">
    <source>
        <dbReference type="RuleBase" id="RU004168"/>
    </source>
</evidence>
<evidence type="ECO:0000256" key="6">
    <source>
        <dbReference type="SAM" id="MobiDB-lite"/>
    </source>
</evidence>
<dbReference type="PANTHER" id="PTHR47268:SF4">
    <property type="entry name" value="ACYLPHOSPHATASE"/>
    <property type="match status" value="1"/>
</dbReference>
<dbReference type="Proteomes" id="UP000095228">
    <property type="component" value="Chromosome"/>
</dbReference>
<feature type="active site" evidence="4">
    <location>
        <position position="39"/>
    </location>
</feature>